<dbReference type="Gene3D" id="3.30.420.40">
    <property type="match status" value="2"/>
</dbReference>
<dbReference type="InterPro" id="IPR013012">
    <property type="entry name" value="PTS_EIIB_3"/>
</dbReference>
<dbReference type="GO" id="GO:0016301">
    <property type="term" value="F:kinase activity"/>
    <property type="evidence" value="ECO:0007669"/>
    <property type="project" value="UniProtKB-KW"/>
</dbReference>
<dbReference type="GO" id="GO:0008982">
    <property type="term" value="F:protein-N(PI)-phosphohistidine-sugar phosphotransferase activity"/>
    <property type="evidence" value="ECO:0007669"/>
    <property type="project" value="InterPro"/>
</dbReference>
<proteinExistence type="inferred from homology"/>
<dbReference type="SUPFAM" id="SSF53067">
    <property type="entry name" value="Actin-like ATPase domain"/>
    <property type="match status" value="1"/>
</dbReference>
<dbReference type="InterPro" id="IPR043129">
    <property type="entry name" value="ATPase_NBD"/>
</dbReference>
<evidence type="ECO:0000256" key="6">
    <source>
        <dbReference type="ARBA" id="ARBA00022683"/>
    </source>
</evidence>
<keyword evidence="7" id="KW-0418">Kinase</keyword>
<accession>A0A4R3YLG7</accession>
<organism evidence="10 11">
    <name type="scientific">Longibaculum muris</name>
    <dbReference type="NCBI Taxonomy" id="1796628"/>
    <lineage>
        <taxon>Bacteria</taxon>
        <taxon>Bacillati</taxon>
        <taxon>Bacillota</taxon>
        <taxon>Erysipelotrichia</taxon>
        <taxon>Erysipelotrichales</taxon>
        <taxon>Coprobacillaceae</taxon>
        <taxon>Longibaculum</taxon>
    </lineage>
</organism>
<comment type="similarity">
    <text evidence="1">Belongs to the ROK (NagC/XylR) family.</text>
</comment>
<dbReference type="InterPro" id="IPR000600">
    <property type="entry name" value="ROK"/>
</dbReference>
<keyword evidence="11" id="KW-1185">Reference proteome</keyword>
<dbReference type="Pfam" id="PF00480">
    <property type="entry name" value="ROK"/>
    <property type="match status" value="1"/>
</dbReference>
<dbReference type="Gene3D" id="3.40.50.2300">
    <property type="match status" value="1"/>
</dbReference>
<dbReference type="PROSITE" id="PS51100">
    <property type="entry name" value="PTS_EIIB_TYPE_3"/>
    <property type="match status" value="1"/>
</dbReference>
<evidence type="ECO:0000313" key="11">
    <source>
        <dbReference type="Proteomes" id="UP000295515"/>
    </source>
</evidence>
<dbReference type="EMBL" id="SMCQ01000024">
    <property type="protein sequence ID" value="TCV93116.1"/>
    <property type="molecule type" value="Genomic_DNA"/>
</dbReference>
<keyword evidence="3" id="KW-0597">Phosphoprotein</keyword>
<name>A0A4R3YLG7_9FIRM</name>
<evidence type="ECO:0000256" key="5">
    <source>
        <dbReference type="ARBA" id="ARBA00022679"/>
    </source>
</evidence>
<dbReference type="GO" id="GO:0009401">
    <property type="term" value="P:phosphoenolpyruvate-dependent sugar phosphotransferase system"/>
    <property type="evidence" value="ECO:0007669"/>
    <property type="project" value="UniProtKB-KW"/>
</dbReference>
<evidence type="ECO:0000256" key="7">
    <source>
        <dbReference type="ARBA" id="ARBA00022777"/>
    </source>
</evidence>
<dbReference type="PANTHER" id="PTHR18964">
    <property type="entry name" value="ROK (REPRESSOR, ORF, KINASE) FAMILY"/>
    <property type="match status" value="1"/>
</dbReference>
<evidence type="ECO:0000256" key="8">
    <source>
        <dbReference type="PROSITE-ProRule" id="PRU00423"/>
    </source>
</evidence>
<dbReference type="Pfam" id="PF02302">
    <property type="entry name" value="PTS_IIB"/>
    <property type="match status" value="1"/>
</dbReference>
<dbReference type="RefSeq" id="WP_066444598.1">
    <property type="nucleotide sequence ID" value="NZ_JADMQS010000006.1"/>
</dbReference>
<dbReference type="InterPro" id="IPR036095">
    <property type="entry name" value="PTS_EIIB-like_sf"/>
</dbReference>
<keyword evidence="4" id="KW-0762">Sugar transport</keyword>
<dbReference type="AlphaFoldDB" id="A0A4R3YLG7"/>
<dbReference type="GeneID" id="98916389"/>
<keyword evidence="6" id="KW-0598">Phosphotransferase system</keyword>
<feature type="domain" description="PTS EIIB type-3" evidence="9">
    <location>
        <begin position="101"/>
        <end position="204"/>
    </location>
</feature>
<evidence type="ECO:0000313" key="10">
    <source>
        <dbReference type="EMBL" id="TCV93116.1"/>
    </source>
</evidence>
<sequence length="469" mass="53579">MDEFLRDIHTMIFKEWILIQDQSHCRIHLDEKHDNIIVIETNYSYSEIIFNRMNIIELSVTNTTTQEIEFYLHFQMKTMKHATELFKEMMDNIQQLVEKPKIKILLSCSGGLTTSYFASKLNEASQLLYYNYEITAIGYNELFNVGDQYDIIMLAPQISYMHAKVQEILKEQIVIKIPPHVFAKYDVAATLALIQSALDKKQSRKDQSSATPLPLQIATHNNTKILSLSIFRNSLRVHIAYRLYDEQNTILLDNEIIKPTTCIQDLYDVIDTVLLQYPDIHTVGISMPGIINDGCIVSANVNGLEDCNLLSLLNARYQQTFVFGNDVNTAAVGYYASQKKYTSLAFLFQPSNYFSGTGIIINGQLVRGRFHLAGETQYLPMDLSNDRISLAKTPEGALELVAKTITSIVSMVSPEVVILCCTMIPHIQELKKEMENYLPKQYIPEIIKVDDLQEYTLLGQLILCIEEQK</sequence>
<reference evidence="10 11" key="1">
    <citation type="submission" date="2019-03" db="EMBL/GenBank/DDBJ databases">
        <title>Genomic Encyclopedia of Type Strains, Phase IV (KMG-IV): sequencing the most valuable type-strain genomes for metagenomic binning, comparative biology and taxonomic classification.</title>
        <authorList>
            <person name="Goeker M."/>
        </authorList>
    </citation>
    <scope>NUCLEOTIDE SEQUENCE [LARGE SCALE GENOMIC DNA]</scope>
    <source>
        <strain evidence="10 11">DSM 29487</strain>
    </source>
</reference>
<evidence type="ECO:0000256" key="2">
    <source>
        <dbReference type="ARBA" id="ARBA00022448"/>
    </source>
</evidence>
<evidence type="ECO:0000256" key="1">
    <source>
        <dbReference type="ARBA" id="ARBA00006479"/>
    </source>
</evidence>
<dbReference type="InterPro" id="IPR003501">
    <property type="entry name" value="PTS_EIIB_2/3"/>
</dbReference>
<evidence type="ECO:0000259" key="9">
    <source>
        <dbReference type="PROSITE" id="PS51100"/>
    </source>
</evidence>
<evidence type="ECO:0000256" key="3">
    <source>
        <dbReference type="ARBA" id="ARBA00022553"/>
    </source>
</evidence>
<gene>
    <name evidence="10" type="ORF">EDD60_12437</name>
</gene>
<dbReference type="Proteomes" id="UP000295515">
    <property type="component" value="Unassembled WGS sequence"/>
</dbReference>
<protein>
    <submittedName>
        <fullName evidence="10">PTS system lactose/cellobiose specific IIB component</fullName>
    </submittedName>
</protein>
<feature type="modified residue" description="Phosphocysteine; by EIIA" evidence="8">
    <location>
        <position position="108"/>
    </location>
</feature>
<dbReference type="PANTHER" id="PTHR18964:SF149">
    <property type="entry name" value="BIFUNCTIONAL UDP-N-ACETYLGLUCOSAMINE 2-EPIMERASE_N-ACETYLMANNOSAMINE KINASE"/>
    <property type="match status" value="1"/>
</dbReference>
<keyword evidence="5" id="KW-0808">Transferase</keyword>
<dbReference type="CDD" id="cd23763">
    <property type="entry name" value="ASKHA_ATPase_ROK"/>
    <property type="match status" value="1"/>
</dbReference>
<dbReference type="SUPFAM" id="SSF52794">
    <property type="entry name" value="PTS system IIB component-like"/>
    <property type="match status" value="1"/>
</dbReference>
<keyword evidence="2" id="KW-0813">Transport</keyword>
<evidence type="ECO:0000256" key="4">
    <source>
        <dbReference type="ARBA" id="ARBA00022597"/>
    </source>
</evidence>
<comment type="caution">
    <text evidence="10">The sequence shown here is derived from an EMBL/GenBank/DDBJ whole genome shotgun (WGS) entry which is preliminary data.</text>
</comment>